<comment type="caution">
    <text evidence="2">The sequence shown here is derived from an EMBL/GenBank/DDBJ whole genome shotgun (WGS) entry which is preliminary data.</text>
</comment>
<name>A0AA39WM90_9PEZI</name>
<proteinExistence type="predicted"/>
<sequence>MSIFTVPFYTGYVLAANSPGRNEKDDNNKQPNKSSTIKKTPNPIYKYQYPGIDIALRNLNQELSSSLVLYQALMKDFKGQTELLKDWADDATLDIVWKNKIKDKFSGRRERERIEGLPDRISNCKVPIKDAIIRAQLVKPTSDDLKYIIDLQVRTAKKALIYCGVIIHLAKKAINERVSCRALVKELEEAKELLGPKKHPWICKSACLSSLSEPNFITCII</sequence>
<accession>A0AA39WM90</accession>
<feature type="compositionally biased region" description="Polar residues" evidence="1">
    <location>
        <begin position="29"/>
        <end position="39"/>
    </location>
</feature>
<evidence type="ECO:0000313" key="3">
    <source>
        <dbReference type="Proteomes" id="UP001174934"/>
    </source>
</evidence>
<gene>
    <name evidence="2" type="ORF">B0T17DRAFT_495927</name>
</gene>
<reference evidence="2" key="1">
    <citation type="submission" date="2023-06" db="EMBL/GenBank/DDBJ databases">
        <title>Genome-scale phylogeny and comparative genomics of the fungal order Sordariales.</title>
        <authorList>
            <consortium name="Lawrence Berkeley National Laboratory"/>
            <person name="Hensen N."/>
            <person name="Bonometti L."/>
            <person name="Westerberg I."/>
            <person name="Brannstrom I.O."/>
            <person name="Guillou S."/>
            <person name="Cros-Aarteil S."/>
            <person name="Calhoun S."/>
            <person name="Haridas S."/>
            <person name="Kuo A."/>
            <person name="Mondo S."/>
            <person name="Pangilinan J."/>
            <person name="Riley R."/>
            <person name="LaButti K."/>
            <person name="Andreopoulos B."/>
            <person name="Lipzen A."/>
            <person name="Chen C."/>
            <person name="Yanf M."/>
            <person name="Daum C."/>
            <person name="Ng V."/>
            <person name="Clum A."/>
            <person name="Steindorff A."/>
            <person name="Ohm R."/>
            <person name="Martin F."/>
            <person name="Silar P."/>
            <person name="Natvig D."/>
            <person name="Lalanne C."/>
            <person name="Gautier V."/>
            <person name="Ament-velasquez S.L."/>
            <person name="Kruys A."/>
            <person name="Hutchinson M.I."/>
            <person name="Powell A.J."/>
            <person name="Barry K."/>
            <person name="Miller A.N."/>
            <person name="Grigoriev I.V."/>
            <person name="Debuchy R."/>
            <person name="Gladieux P."/>
            <person name="Thoren M.H."/>
            <person name="Johannesson H."/>
        </authorList>
    </citation>
    <scope>NUCLEOTIDE SEQUENCE</scope>
    <source>
        <strain evidence="2">SMH3391-2</strain>
    </source>
</reference>
<evidence type="ECO:0000313" key="2">
    <source>
        <dbReference type="EMBL" id="KAK0618011.1"/>
    </source>
</evidence>
<organism evidence="2 3">
    <name type="scientific">Bombardia bombarda</name>
    <dbReference type="NCBI Taxonomy" id="252184"/>
    <lineage>
        <taxon>Eukaryota</taxon>
        <taxon>Fungi</taxon>
        <taxon>Dikarya</taxon>
        <taxon>Ascomycota</taxon>
        <taxon>Pezizomycotina</taxon>
        <taxon>Sordariomycetes</taxon>
        <taxon>Sordariomycetidae</taxon>
        <taxon>Sordariales</taxon>
        <taxon>Lasiosphaeriaceae</taxon>
        <taxon>Bombardia</taxon>
    </lineage>
</organism>
<dbReference type="AlphaFoldDB" id="A0AA39WM90"/>
<dbReference type="EMBL" id="JAULSR010000005">
    <property type="protein sequence ID" value="KAK0618011.1"/>
    <property type="molecule type" value="Genomic_DNA"/>
</dbReference>
<dbReference type="Proteomes" id="UP001174934">
    <property type="component" value="Unassembled WGS sequence"/>
</dbReference>
<feature type="region of interest" description="Disordered" evidence="1">
    <location>
        <begin position="19"/>
        <end position="42"/>
    </location>
</feature>
<evidence type="ECO:0000256" key="1">
    <source>
        <dbReference type="SAM" id="MobiDB-lite"/>
    </source>
</evidence>
<keyword evidence="3" id="KW-1185">Reference proteome</keyword>
<protein>
    <submittedName>
        <fullName evidence="2">Uncharacterized protein</fullName>
    </submittedName>
</protein>